<evidence type="ECO:0000256" key="3">
    <source>
        <dbReference type="ARBA" id="ARBA00022989"/>
    </source>
</evidence>
<feature type="transmembrane region" description="Helical" evidence="5">
    <location>
        <begin position="117"/>
        <end position="137"/>
    </location>
</feature>
<feature type="transmembrane region" description="Helical" evidence="5">
    <location>
        <begin position="192"/>
        <end position="213"/>
    </location>
</feature>
<feature type="transmembrane region" description="Helical" evidence="5">
    <location>
        <begin position="340"/>
        <end position="360"/>
    </location>
</feature>
<evidence type="ECO:0000313" key="8">
    <source>
        <dbReference type="Proteomes" id="UP001209076"/>
    </source>
</evidence>
<feature type="transmembrane region" description="Helical" evidence="5">
    <location>
        <begin position="301"/>
        <end position="319"/>
    </location>
</feature>
<dbReference type="InterPro" id="IPR006153">
    <property type="entry name" value="Cation/H_exchanger_TM"/>
</dbReference>
<evidence type="ECO:0000259" key="6">
    <source>
        <dbReference type="Pfam" id="PF00999"/>
    </source>
</evidence>
<keyword evidence="2 5" id="KW-0812">Transmembrane</keyword>
<reference evidence="8" key="1">
    <citation type="submission" date="2023-07" db="EMBL/GenBank/DDBJ databases">
        <title>Novel Mycoplasma species identified in domestic and wild animals.</title>
        <authorList>
            <person name="Volokhov D.V."/>
            <person name="Furtak V.A."/>
            <person name="Zagorodnyaya T.A."/>
        </authorList>
    </citation>
    <scope>NUCLEOTIDE SEQUENCE [LARGE SCALE GENOMIC DNA]</scope>
    <source>
        <strain evidence="8">92-19</strain>
    </source>
</reference>
<evidence type="ECO:0000256" key="1">
    <source>
        <dbReference type="ARBA" id="ARBA00004141"/>
    </source>
</evidence>
<dbReference type="Gene3D" id="1.20.1530.20">
    <property type="match status" value="1"/>
</dbReference>
<gene>
    <name evidence="7" type="ORF">N7603_02285</name>
</gene>
<keyword evidence="8" id="KW-1185">Reference proteome</keyword>
<sequence length="410" mass="43779">MILFYMAVILITGLLFGKLAKYFKLPNVTGYLLGGLIIGPVLGLASVHIIPDTAYEELHTISQIALGFIAFTIGTEFQLSYFKRVGKLPIVIATLESFFAIIVVFLTLIAFGNDLRFSLVLSAIAAATAPAATIMVIKQYKAKGEVTENLLSVVAIDDATAIVFFGIFVAIAKAVGNVSGDVNISWMIIKPFVEIILSLGIGALAGLIISYGFRWYTGRGNRLSLLIAFIFLVAATPELIKLALPDFEVSTLLACMMMGAVFTNLAKEDVLDTIMFLVDRVTPPIFIMFFVISGAELKFDVLLTVGGIGVIYIVGRVIGKLFGASLGAKVANGSPNVRKYLGWGLVPQAGVAIGLTIVAANIVPEYSAKISAVILSATFIYELVGPLITKTALTKAGEISPELANQKMSH</sequence>
<feature type="transmembrane region" description="Helical" evidence="5">
    <location>
        <begin position="366"/>
        <end position="384"/>
    </location>
</feature>
<feature type="transmembrane region" description="Helical" evidence="5">
    <location>
        <begin position="88"/>
        <end position="111"/>
    </location>
</feature>
<feature type="domain" description="Cation/H+ exchanger transmembrane" evidence="6">
    <location>
        <begin position="11"/>
        <end position="393"/>
    </location>
</feature>
<feature type="transmembrane region" description="Helical" evidence="5">
    <location>
        <begin position="149"/>
        <end position="172"/>
    </location>
</feature>
<evidence type="ECO:0000256" key="5">
    <source>
        <dbReference type="SAM" id="Phobius"/>
    </source>
</evidence>
<evidence type="ECO:0000256" key="2">
    <source>
        <dbReference type="ARBA" id="ARBA00022692"/>
    </source>
</evidence>
<proteinExistence type="predicted"/>
<name>A0ABT2PXW4_9MOLU</name>
<protein>
    <submittedName>
        <fullName evidence="7">Cation:proton antiporter</fullName>
    </submittedName>
</protein>
<organism evidence="7 8">
    <name type="scientific">Paracholeplasma vituli</name>
    <dbReference type="NCBI Taxonomy" id="69473"/>
    <lineage>
        <taxon>Bacteria</taxon>
        <taxon>Bacillati</taxon>
        <taxon>Mycoplasmatota</taxon>
        <taxon>Mollicutes</taxon>
        <taxon>Acholeplasmatales</taxon>
        <taxon>Acholeplasmataceae</taxon>
        <taxon>Paracholeplasma</taxon>
    </lineage>
</organism>
<dbReference type="Pfam" id="PF00999">
    <property type="entry name" value="Na_H_Exchanger"/>
    <property type="match status" value="1"/>
</dbReference>
<feature type="transmembrane region" description="Helical" evidence="5">
    <location>
        <begin position="61"/>
        <end position="81"/>
    </location>
</feature>
<keyword evidence="3 5" id="KW-1133">Transmembrane helix</keyword>
<dbReference type="InterPro" id="IPR038770">
    <property type="entry name" value="Na+/solute_symporter_sf"/>
</dbReference>
<dbReference type="Proteomes" id="UP001209076">
    <property type="component" value="Unassembled WGS sequence"/>
</dbReference>
<dbReference type="PANTHER" id="PTHR43021:SF2">
    <property type="entry name" value="CATION_H+ EXCHANGER DOMAIN-CONTAINING PROTEIN"/>
    <property type="match status" value="1"/>
</dbReference>
<feature type="transmembrane region" description="Helical" evidence="5">
    <location>
        <begin position="6"/>
        <end position="23"/>
    </location>
</feature>
<evidence type="ECO:0000313" key="7">
    <source>
        <dbReference type="EMBL" id="MCU0104483.1"/>
    </source>
</evidence>
<dbReference type="EMBL" id="JAOEGN010000003">
    <property type="protein sequence ID" value="MCU0104483.1"/>
    <property type="molecule type" value="Genomic_DNA"/>
</dbReference>
<feature type="transmembrane region" description="Helical" evidence="5">
    <location>
        <begin position="30"/>
        <end position="49"/>
    </location>
</feature>
<dbReference type="PANTHER" id="PTHR43021">
    <property type="entry name" value="NA(+)/H(+) ANTIPORTER-RELATED"/>
    <property type="match status" value="1"/>
</dbReference>
<feature type="transmembrane region" description="Helical" evidence="5">
    <location>
        <begin position="225"/>
        <end position="243"/>
    </location>
</feature>
<feature type="transmembrane region" description="Helical" evidence="5">
    <location>
        <begin position="273"/>
        <end position="295"/>
    </location>
</feature>
<comment type="caution">
    <text evidence="7">The sequence shown here is derived from an EMBL/GenBank/DDBJ whole genome shotgun (WGS) entry which is preliminary data.</text>
</comment>
<evidence type="ECO:0000256" key="4">
    <source>
        <dbReference type="ARBA" id="ARBA00023136"/>
    </source>
</evidence>
<feature type="transmembrane region" description="Helical" evidence="5">
    <location>
        <begin position="249"/>
        <end position="266"/>
    </location>
</feature>
<accession>A0ABT2PXW4</accession>
<keyword evidence="4 5" id="KW-0472">Membrane</keyword>
<comment type="subcellular location">
    <subcellularLocation>
        <location evidence="1">Membrane</location>
        <topology evidence="1">Multi-pass membrane protein</topology>
    </subcellularLocation>
</comment>